<dbReference type="InterPro" id="IPR054722">
    <property type="entry name" value="PolX-like_BBD"/>
</dbReference>
<protein>
    <recommendedName>
        <fullName evidence="1">Retrovirus-related Pol polyprotein from transposon TNT 1-94-like beta-barrel domain-containing protein</fullName>
    </recommendedName>
</protein>
<evidence type="ECO:0000313" key="3">
    <source>
        <dbReference type="Proteomes" id="UP000257109"/>
    </source>
</evidence>
<reference evidence="2" key="1">
    <citation type="submission" date="2018-05" db="EMBL/GenBank/DDBJ databases">
        <title>Draft genome of Mucuna pruriens seed.</title>
        <authorList>
            <person name="Nnadi N.E."/>
            <person name="Vos R."/>
            <person name="Hasami M.H."/>
            <person name="Devisetty U.K."/>
            <person name="Aguiy J.C."/>
        </authorList>
    </citation>
    <scope>NUCLEOTIDE SEQUENCE [LARGE SCALE GENOMIC DNA]</scope>
    <source>
        <strain evidence="2">JCA_2017</strain>
    </source>
</reference>
<name>A0A371FF91_MUCPR</name>
<proteinExistence type="predicted"/>
<evidence type="ECO:0000259" key="1">
    <source>
        <dbReference type="Pfam" id="PF22936"/>
    </source>
</evidence>
<feature type="non-terminal residue" evidence="2">
    <location>
        <position position="1"/>
    </location>
</feature>
<keyword evidence="3" id="KW-1185">Reference proteome</keyword>
<accession>A0A371FF91</accession>
<gene>
    <name evidence="2" type="ORF">CR513_42985</name>
</gene>
<dbReference type="AlphaFoldDB" id="A0A371FF91"/>
<dbReference type="Proteomes" id="UP000257109">
    <property type="component" value="Unassembled WGS sequence"/>
</dbReference>
<evidence type="ECO:0000313" key="2">
    <source>
        <dbReference type="EMBL" id="RDX76965.1"/>
    </source>
</evidence>
<dbReference type="Pfam" id="PF22936">
    <property type="entry name" value="Pol_BBD"/>
    <property type="match status" value="1"/>
</dbReference>
<dbReference type="OrthoDB" id="439192at2759"/>
<sequence length="180" mass="20467">MLDKGNFNIGSVTVIEKGPIKRSTSKGKPFIKSSCGEYCTYCKRLGHTKDTYYKLYGKEKILDSRTTNHMTSFPSYFTSYLKVSKKQLITIANGDHVPIAESGNVQLHSFLSLHNVLHVPKLANNLISIHRLKDWNWAMTFFRSHCDHELTIGRTIGIAKVQDGLYYLQHTKIGNNTSKK</sequence>
<organism evidence="2 3">
    <name type="scientific">Mucuna pruriens</name>
    <name type="common">Velvet bean</name>
    <name type="synonym">Dolichos pruriens</name>
    <dbReference type="NCBI Taxonomy" id="157652"/>
    <lineage>
        <taxon>Eukaryota</taxon>
        <taxon>Viridiplantae</taxon>
        <taxon>Streptophyta</taxon>
        <taxon>Embryophyta</taxon>
        <taxon>Tracheophyta</taxon>
        <taxon>Spermatophyta</taxon>
        <taxon>Magnoliopsida</taxon>
        <taxon>eudicotyledons</taxon>
        <taxon>Gunneridae</taxon>
        <taxon>Pentapetalae</taxon>
        <taxon>rosids</taxon>
        <taxon>fabids</taxon>
        <taxon>Fabales</taxon>
        <taxon>Fabaceae</taxon>
        <taxon>Papilionoideae</taxon>
        <taxon>50 kb inversion clade</taxon>
        <taxon>NPAAA clade</taxon>
        <taxon>indigoferoid/millettioid clade</taxon>
        <taxon>Phaseoleae</taxon>
        <taxon>Mucuna</taxon>
    </lineage>
</organism>
<dbReference type="EMBL" id="QJKJ01009326">
    <property type="protein sequence ID" value="RDX76965.1"/>
    <property type="molecule type" value="Genomic_DNA"/>
</dbReference>
<comment type="caution">
    <text evidence="2">The sequence shown here is derived from an EMBL/GenBank/DDBJ whole genome shotgun (WGS) entry which is preliminary data.</text>
</comment>
<feature type="domain" description="Retrovirus-related Pol polyprotein from transposon TNT 1-94-like beta-barrel" evidence="1">
    <location>
        <begin position="61"/>
        <end position="134"/>
    </location>
</feature>